<evidence type="ECO:0000313" key="2">
    <source>
        <dbReference type="EMBL" id="ATW24918.1"/>
    </source>
</evidence>
<feature type="domain" description="HTH lysR-type" evidence="1">
    <location>
        <begin position="23"/>
        <end position="79"/>
    </location>
</feature>
<dbReference type="InterPro" id="IPR036390">
    <property type="entry name" value="WH_DNA-bd_sf"/>
</dbReference>
<dbReference type="Pfam" id="PF00126">
    <property type="entry name" value="HTH_1"/>
    <property type="match status" value="1"/>
</dbReference>
<sequence>MLRLKYKIWLDKDGKVFGEGPYRLLKGIEDTGSLNTSAKEMKMSYSQAYNLIKSIEKRLGFPLVHSQAGGYGGGGSQLTDGAKELMKKYLSFRQECEEAIQSLFEKYFAT</sequence>
<dbReference type="InterPro" id="IPR036388">
    <property type="entry name" value="WH-like_DNA-bd_sf"/>
</dbReference>
<proteinExistence type="predicted"/>
<dbReference type="KEGG" id="fwa:DCMF_09165"/>
<organism evidence="2 3">
    <name type="scientific">Formimonas warabiya</name>
    <dbReference type="NCBI Taxonomy" id="1761012"/>
    <lineage>
        <taxon>Bacteria</taxon>
        <taxon>Bacillati</taxon>
        <taxon>Bacillota</taxon>
        <taxon>Clostridia</taxon>
        <taxon>Eubacteriales</taxon>
        <taxon>Peptococcaceae</taxon>
        <taxon>Candidatus Formimonas</taxon>
    </lineage>
</organism>
<evidence type="ECO:0000313" key="3">
    <source>
        <dbReference type="Proteomes" id="UP000323521"/>
    </source>
</evidence>
<dbReference type="InterPro" id="IPR000847">
    <property type="entry name" value="LysR_HTH_N"/>
</dbReference>
<reference evidence="2 3" key="1">
    <citation type="submission" date="2016-10" db="EMBL/GenBank/DDBJ databases">
        <title>Complete Genome Sequence of Peptococcaceae strain DCMF.</title>
        <authorList>
            <person name="Edwards R.J."/>
            <person name="Holland S.I."/>
            <person name="Deshpande N.P."/>
            <person name="Wong Y.K."/>
            <person name="Ertan H."/>
            <person name="Manefield M."/>
            <person name="Russell T.L."/>
            <person name="Lee M.J."/>
        </authorList>
    </citation>
    <scope>NUCLEOTIDE SEQUENCE [LARGE SCALE GENOMIC DNA]</scope>
    <source>
        <strain evidence="2 3">DCMF</strain>
    </source>
</reference>
<dbReference type="OrthoDB" id="285216at2"/>
<dbReference type="RefSeq" id="WP_148134154.1">
    <property type="nucleotide sequence ID" value="NZ_CP017634.1"/>
</dbReference>
<dbReference type="GO" id="GO:0003700">
    <property type="term" value="F:DNA-binding transcription factor activity"/>
    <property type="evidence" value="ECO:0007669"/>
    <property type="project" value="InterPro"/>
</dbReference>
<dbReference type="SUPFAM" id="SSF46785">
    <property type="entry name" value="Winged helix' DNA-binding domain"/>
    <property type="match status" value="1"/>
</dbReference>
<protein>
    <recommendedName>
        <fullName evidence="1">HTH lysR-type domain-containing protein</fullName>
    </recommendedName>
</protein>
<dbReference type="PANTHER" id="PTHR30432">
    <property type="entry name" value="TRANSCRIPTIONAL REGULATOR MODE"/>
    <property type="match status" value="1"/>
</dbReference>
<evidence type="ECO:0000259" key="1">
    <source>
        <dbReference type="Pfam" id="PF00126"/>
    </source>
</evidence>
<keyword evidence="3" id="KW-1185">Reference proteome</keyword>
<name>A0A3G1KR33_FORW1</name>
<dbReference type="Gene3D" id="1.10.10.10">
    <property type="entry name" value="Winged helix-like DNA-binding domain superfamily/Winged helix DNA-binding domain"/>
    <property type="match status" value="1"/>
</dbReference>
<dbReference type="AlphaFoldDB" id="A0A3G1KR33"/>
<dbReference type="EMBL" id="CP017634">
    <property type="protein sequence ID" value="ATW24918.1"/>
    <property type="molecule type" value="Genomic_DNA"/>
</dbReference>
<dbReference type="Proteomes" id="UP000323521">
    <property type="component" value="Chromosome"/>
</dbReference>
<dbReference type="PANTHER" id="PTHR30432:SF1">
    <property type="entry name" value="DNA-BINDING TRANSCRIPTIONAL DUAL REGULATOR MODE"/>
    <property type="match status" value="1"/>
</dbReference>
<accession>A0A3G1KR33</accession>
<dbReference type="InterPro" id="IPR051815">
    <property type="entry name" value="Molybdate_resp_trans_reg"/>
</dbReference>
<gene>
    <name evidence="2" type="ORF">DCMF_09165</name>
</gene>